<dbReference type="OrthoDB" id="1467587at2"/>
<evidence type="ECO:0008006" key="3">
    <source>
        <dbReference type="Google" id="ProtNLM"/>
    </source>
</evidence>
<evidence type="ECO:0000313" key="2">
    <source>
        <dbReference type="Proteomes" id="UP000245370"/>
    </source>
</evidence>
<dbReference type="EMBL" id="QFRJ01000003">
    <property type="protein sequence ID" value="PWH86050.1"/>
    <property type="molecule type" value="Genomic_DNA"/>
</dbReference>
<evidence type="ECO:0000313" key="1">
    <source>
        <dbReference type="EMBL" id="PWH86050.1"/>
    </source>
</evidence>
<reference evidence="1 2" key="2">
    <citation type="submission" date="2018-05" db="EMBL/GenBank/DDBJ databases">
        <authorList>
            <person name="Lanie J.A."/>
            <person name="Ng W.-L."/>
            <person name="Kazmierczak K.M."/>
            <person name="Andrzejewski T.M."/>
            <person name="Davidsen T.M."/>
            <person name="Wayne K.J."/>
            <person name="Tettelin H."/>
            <person name="Glass J.I."/>
            <person name="Rusch D."/>
            <person name="Podicherti R."/>
            <person name="Tsui H.-C.T."/>
            <person name="Winkler M.E."/>
        </authorList>
    </citation>
    <scope>NUCLEOTIDE SEQUENCE [LARGE SCALE GENOMIC DNA]</scope>
    <source>
        <strain evidence="1 2">C305</strain>
    </source>
</reference>
<accession>A0A2U2XE86</accession>
<dbReference type="AlphaFoldDB" id="A0A2U2XE86"/>
<gene>
    <name evidence="1" type="ORF">DIT68_05700</name>
</gene>
<dbReference type="RefSeq" id="WP_109358858.1">
    <property type="nucleotide sequence ID" value="NZ_QFRJ01000003.1"/>
</dbReference>
<organism evidence="1 2">
    <name type="scientific">Brumimicrobium oceani</name>
    <dbReference type="NCBI Taxonomy" id="2100725"/>
    <lineage>
        <taxon>Bacteria</taxon>
        <taxon>Pseudomonadati</taxon>
        <taxon>Bacteroidota</taxon>
        <taxon>Flavobacteriia</taxon>
        <taxon>Flavobacteriales</taxon>
        <taxon>Crocinitomicaceae</taxon>
        <taxon>Brumimicrobium</taxon>
    </lineage>
</organism>
<proteinExistence type="predicted"/>
<comment type="caution">
    <text evidence="1">The sequence shown here is derived from an EMBL/GenBank/DDBJ whole genome shotgun (WGS) entry which is preliminary data.</text>
</comment>
<sequence length="135" mass="15768">MRFLILILVGLTFSSCQEQVDSSSEKKIDEILTKGNWKLVNSEQPYKRFQSGLKFSEDKQVFDVDSQGQVVVLMHPRLYTISGDTLTLVDYRYEERFLYKRGTANFLIEELNEERIVLEVLAPEEPNKLIFENLN</sequence>
<dbReference type="PROSITE" id="PS51257">
    <property type="entry name" value="PROKAR_LIPOPROTEIN"/>
    <property type="match status" value="1"/>
</dbReference>
<name>A0A2U2XE86_9FLAO</name>
<reference evidence="1 2" key="1">
    <citation type="submission" date="2018-05" db="EMBL/GenBank/DDBJ databases">
        <title>Brumimicrobium oceani sp. nov., isolated from coastal sediment.</title>
        <authorList>
            <person name="Kou Y."/>
        </authorList>
    </citation>
    <scope>NUCLEOTIDE SEQUENCE [LARGE SCALE GENOMIC DNA]</scope>
    <source>
        <strain evidence="1 2">C305</strain>
    </source>
</reference>
<protein>
    <recommendedName>
        <fullName evidence="3">Lipocalin-like domain-containing protein</fullName>
    </recommendedName>
</protein>
<keyword evidence="2" id="KW-1185">Reference proteome</keyword>
<dbReference type="Proteomes" id="UP000245370">
    <property type="component" value="Unassembled WGS sequence"/>
</dbReference>